<dbReference type="SUPFAM" id="SSF50729">
    <property type="entry name" value="PH domain-like"/>
    <property type="match status" value="1"/>
</dbReference>
<dbReference type="CDD" id="cd13214">
    <property type="entry name" value="PH-GRAM_WBP2"/>
    <property type="match status" value="1"/>
</dbReference>
<keyword evidence="3" id="KW-1185">Reference proteome</keyword>
<dbReference type="InterPro" id="IPR044852">
    <property type="entry name" value="WBP2-like"/>
</dbReference>
<evidence type="ECO:0000256" key="1">
    <source>
        <dbReference type="SAM" id="MobiDB-lite"/>
    </source>
</evidence>
<dbReference type="PANTHER" id="PTHR31606:SF1">
    <property type="entry name" value="WW DOMAIN BINDING PROTEIN 2, ISOFORM E"/>
    <property type="match status" value="1"/>
</dbReference>
<organism evidence="3 4">
    <name type="scientific">Panagrellus redivivus</name>
    <name type="common">Microworm</name>
    <dbReference type="NCBI Taxonomy" id="6233"/>
    <lineage>
        <taxon>Eukaryota</taxon>
        <taxon>Metazoa</taxon>
        <taxon>Ecdysozoa</taxon>
        <taxon>Nematoda</taxon>
        <taxon>Chromadorea</taxon>
        <taxon>Rhabditida</taxon>
        <taxon>Tylenchina</taxon>
        <taxon>Panagrolaimomorpha</taxon>
        <taxon>Panagrolaimoidea</taxon>
        <taxon>Panagrolaimidae</taxon>
        <taxon>Panagrellus</taxon>
    </lineage>
</organism>
<evidence type="ECO:0000313" key="3">
    <source>
        <dbReference type="Proteomes" id="UP000492821"/>
    </source>
</evidence>
<dbReference type="Pfam" id="PF02893">
    <property type="entry name" value="GRAM"/>
    <property type="match status" value="1"/>
</dbReference>
<dbReference type="GO" id="GO:0031490">
    <property type="term" value="F:chromatin DNA binding"/>
    <property type="evidence" value="ECO:0007669"/>
    <property type="project" value="TreeGrafter"/>
</dbReference>
<name>A0A7E4UVB1_PANRE</name>
<reference evidence="3" key="1">
    <citation type="journal article" date="2013" name="Genetics">
        <title>The draft genome and transcriptome of Panagrellus redivivus are shaped by the harsh demands of a free-living lifestyle.</title>
        <authorList>
            <person name="Srinivasan J."/>
            <person name="Dillman A.R."/>
            <person name="Macchietto M.G."/>
            <person name="Heikkinen L."/>
            <person name="Lakso M."/>
            <person name="Fracchia K.M."/>
            <person name="Antoshechkin I."/>
            <person name="Mortazavi A."/>
            <person name="Wong G."/>
            <person name="Sternberg P.W."/>
        </authorList>
    </citation>
    <scope>NUCLEOTIDE SEQUENCE [LARGE SCALE GENOMIC DNA]</scope>
    <source>
        <strain evidence="3">MT8872</strain>
    </source>
</reference>
<dbReference type="Proteomes" id="UP000492821">
    <property type="component" value="Unassembled WGS sequence"/>
</dbReference>
<feature type="region of interest" description="Disordered" evidence="1">
    <location>
        <begin position="216"/>
        <end position="264"/>
    </location>
</feature>
<dbReference type="GO" id="GO:0005634">
    <property type="term" value="C:nucleus"/>
    <property type="evidence" value="ECO:0007669"/>
    <property type="project" value="TreeGrafter"/>
</dbReference>
<accession>A0A7E4UVB1</accession>
<feature type="compositionally biased region" description="Low complexity" evidence="1">
    <location>
        <begin position="220"/>
        <end position="233"/>
    </location>
</feature>
<sequence>MSVNTSHTQDGAGVLLYQGEFVLLFSPHVVMEFEANPSPIFPSKKLTGYIYLTSHRVIYINNKGGAPLVSFAMPFFCMRNVKLEQPLFGANYMKGTAIAQPGGNYQGDVLWKMTFPKGGCIDFGQALLRANDTVQRFAQFTAPPPYVPPTANYHSAPAASYYQGNNPAFPDVPSNVYVYEQPPPYYGIYDGNAAAHAYQNVPGNVPPYPANAPGVPPYPNAATNAPPYPNSNNDGVRNRGNPASSAPPYEPPPAYEAPPLPHKA</sequence>
<reference evidence="4" key="2">
    <citation type="submission" date="2020-10" db="UniProtKB">
        <authorList>
            <consortium name="WormBaseParasite"/>
        </authorList>
    </citation>
    <scope>IDENTIFICATION</scope>
</reference>
<dbReference type="AlphaFoldDB" id="A0A7E4UVB1"/>
<proteinExistence type="predicted"/>
<dbReference type="GO" id="GO:0003713">
    <property type="term" value="F:transcription coactivator activity"/>
    <property type="evidence" value="ECO:0007669"/>
    <property type="project" value="InterPro"/>
</dbReference>
<feature type="compositionally biased region" description="Pro residues" evidence="1">
    <location>
        <begin position="248"/>
        <end position="264"/>
    </location>
</feature>
<protein>
    <submittedName>
        <fullName evidence="4">GRAM domain-containing protein</fullName>
    </submittedName>
</protein>
<dbReference type="PANTHER" id="PTHR31606">
    <property type="entry name" value="WW DOMAIN BINDING PROTEIN 2, ISOFORM E"/>
    <property type="match status" value="1"/>
</dbReference>
<evidence type="ECO:0000259" key="2">
    <source>
        <dbReference type="Pfam" id="PF02893"/>
    </source>
</evidence>
<dbReference type="WBParaSite" id="Pan_g13283.t1">
    <property type="protein sequence ID" value="Pan_g13283.t1"/>
    <property type="gene ID" value="Pan_g13283"/>
</dbReference>
<feature type="domain" description="GRAM" evidence="2">
    <location>
        <begin position="45"/>
        <end position="129"/>
    </location>
</feature>
<evidence type="ECO:0000313" key="4">
    <source>
        <dbReference type="WBParaSite" id="Pan_g13283.t1"/>
    </source>
</evidence>
<dbReference type="InterPro" id="IPR004182">
    <property type="entry name" value="GRAM"/>
</dbReference>